<name>A0A443SCA2_9ACAR</name>
<dbReference type="STRING" id="299467.A0A443SCA2"/>
<keyword evidence="2" id="KW-1185">Reference proteome</keyword>
<dbReference type="AlphaFoldDB" id="A0A443SCA2"/>
<reference evidence="1 2" key="1">
    <citation type="journal article" date="2018" name="Gigascience">
        <title>Genomes of trombidid mites reveal novel predicted allergens and laterally-transferred genes associated with secondary metabolism.</title>
        <authorList>
            <person name="Dong X."/>
            <person name="Chaisiri K."/>
            <person name="Xia D."/>
            <person name="Armstrong S.D."/>
            <person name="Fang Y."/>
            <person name="Donnelly M.J."/>
            <person name="Kadowaki T."/>
            <person name="McGarry J.W."/>
            <person name="Darby A.C."/>
            <person name="Makepeace B.L."/>
        </authorList>
    </citation>
    <scope>NUCLEOTIDE SEQUENCE [LARGE SCALE GENOMIC DNA]</scope>
    <source>
        <strain evidence="1">UoL-UT</strain>
    </source>
</reference>
<accession>A0A443SCA2</accession>
<dbReference type="VEuPathDB" id="VectorBase:LDEU006861"/>
<sequence length="125" mass="13510">MSSSGPDSESDRDDDLRAANHFVNHYANVNDTLRKGRQPSWKKHAHPYVVKSPENIPSHSAAGVRNAAPPSYNSAVAITASDDSELDCLSVNLNGGRVIVNNAVGSRAGVIPDNRQYNDSFYAMI</sequence>
<comment type="caution">
    <text evidence="1">The sequence shown here is derived from an EMBL/GenBank/DDBJ whole genome shotgun (WGS) entry which is preliminary data.</text>
</comment>
<organism evidence="1 2">
    <name type="scientific">Leptotrombidium deliense</name>
    <dbReference type="NCBI Taxonomy" id="299467"/>
    <lineage>
        <taxon>Eukaryota</taxon>
        <taxon>Metazoa</taxon>
        <taxon>Ecdysozoa</taxon>
        <taxon>Arthropoda</taxon>
        <taxon>Chelicerata</taxon>
        <taxon>Arachnida</taxon>
        <taxon>Acari</taxon>
        <taxon>Acariformes</taxon>
        <taxon>Trombidiformes</taxon>
        <taxon>Prostigmata</taxon>
        <taxon>Anystina</taxon>
        <taxon>Parasitengona</taxon>
        <taxon>Trombiculoidea</taxon>
        <taxon>Trombiculidae</taxon>
        <taxon>Leptotrombidium</taxon>
    </lineage>
</organism>
<dbReference type="EMBL" id="NCKV01003986">
    <property type="protein sequence ID" value="RWS25178.1"/>
    <property type="molecule type" value="Genomic_DNA"/>
</dbReference>
<evidence type="ECO:0000313" key="2">
    <source>
        <dbReference type="Proteomes" id="UP000288716"/>
    </source>
</evidence>
<protein>
    <submittedName>
        <fullName evidence="1">Sidekick-like protein</fullName>
    </submittedName>
</protein>
<proteinExistence type="predicted"/>
<dbReference type="Proteomes" id="UP000288716">
    <property type="component" value="Unassembled WGS sequence"/>
</dbReference>
<evidence type="ECO:0000313" key="1">
    <source>
        <dbReference type="EMBL" id="RWS25178.1"/>
    </source>
</evidence>
<dbReference type="OrthoDB" id="6497839at2759"/>
<gene>
    <name evidence="1" type="ORF">B4U80_01738</name>
</gene>